<dbReference type="InterPro" id="IPR050490">
    <property type="entry name" value="Bact_solute-bd_prot1"/>
</dbReference>
<dbReference type="EMBL" id="JACHIR010000001">
    <property type="protein sequence ID" value="MBB5894453.1"/>
    <property type="molecule type" value="Genomic_DNA"/>
</dbReference>
<evidence type="ECO:0000313" key="2">
    <source>
        <dbReference type="Proteomes" id="UP000585638"/>
    </source>
</evidence>
<keyword evidence="1" id="KW-0762">Sugar transport</keyword>
<dbReference type="AlphaFoldDB" id="A0A7W9KLG6"/>
<sequence>MDRRTFILAGTALATAACSGPAGLAYWDLFSGGDGSRMMDMVGAIGTRLDAVTLAWGTPYYTKLAMAAAGGRAPDLAILHLSRLPGFAPMGLLDPFDDDLLAAHGLTQDRFPPAVWNRARSDGRTYAVPLDTHPLVLFYNTELCGKAGLLENGRLRPIRGPEQLLAAFDKAGLALAAARDVNPWRLFWTLYRQQNGQGLLDDAKALTALRLLGKIGATTRFTDNNAAVALFGSGQAGFFWNGEWELPTFQTQHTPFDVAPFPQVYDRPAVHADSHAFVLPHQRSRDPQLTAQTISAVAELIGQSLTWARGGHIPAYQPVAASQAYLKLLPQANYRSAAAEVELDPPVWFAGAASDLQSAAGATIGAVLGGTKSPEVALGELKATLVRLRNTPKPA</sequence>
<dbReference type="InterPro" id="IPR006059">
    <property type="entry name" value="SBP"/>
</dbReference>
<comment type="caution">
    <text evidence="1">The sequence shown here is derived from an EMBL/GenBank/DDBJ whole genome shotgun (WGS) entry which is preliminary data.</text>
</comment>
<gene>
    <name evidence="1" type="ORF">BJ998_005649</name>
</gene>
<dbReference type="Proteomes" id="UP000585638">
    <property type="component" value="Unassembled WGS sequence"/>
</dbReference>
<evidence type="ECO:0000313" key="1">
    <source>
        <dbReference type="EMBL" id="MBB5894453.1"/>
    </source>
</evidence>
<accession>A0A7W9KLG6</accession>
<proteinExistence type="predicted"/>
<dbReference type="SUPFAM" id="SSF53850">
    <property type="entry name" value="Periplasmic binding protein-like II"/>
    <property type="match status" value="1"/>
</dbReference>
<dbReference type="Pfam" id="PF01547">
    <property type="entry name" value="SBP_bac_1"/>
    <property type="match status" value="1"/>
</dbReference>
<keyword evidence="1" id="KW-0813">Transport</keyword>
<dbReference type="RefSeq" id="WP_184866378.1">
    <property type="nucleotide sequence ID" value="NZ_BAAAWY010000005.1"/>
</dbReference>
<name>A0A7W9KLG6_9PSEU</name>
<keyword evidence="2" id="KW-1185">Reference proteome</keyword>
<dbReference type="PANTHER" id="PTHR43649">
    <property type="entry name" value="ARABINOSE-BINDING PROTEIN-RELATED"/>
    <property type="match status" value="1"/>
</dbReference>
<dbReference type="Gene3D" id="3.40.190.10">
    <property type="entry name" value="Periplasmic binding protein-like II"/>
    <property type="match status" value="1"/>
</dbReference>
<dbReference type="PANTHER" id="PTHR43649:SF14">
    <property type="entry name" value="BLR3389 PROTEIN"/>
    <property type="match status" value="1"/>
</dbReference>
<protein>
    <submittedName>
        <fullName evidence="1">Multiple sugar transport system substrate-binding protein</fullName>
    </submittedName>
</protein>
<reference evidence="1 2" key="1">
    <citation type="submission" date="2020-08" db="EMBL/GenBank/DDBJ databases">
        <title>Sequencing the genomes of 1000 actinobacteria strains.</title>
        <authorList>
            <person name="Klenk H.-P."/>
        </authorList>
    </citation>
    <scope>NUCLEOTIDE SEQUENCE [LARGE SCALE GENOMIC DNA]</scope>
    <source>
        <strain evidence="1 2">DSM 43851</strain>
    </source>
</reference>
<dbReference type="PROSITE" id="PS51257">
    <property type="entry name" value="PROKAR_LIPOPROTEIN"/>
    <property type="match status" value="1"/>
</dbReference>
<organism evidence="1 2">
    <name type="scientific">Kutzneria kofuensis</name>
    <dbReference type="NCBI Taxonomy" id="103725"/>
    <lineage>
        <taxon>Bacteria</taxon>
        <taxon>Bacillati</taxon>
        <taxon>Actinomycetota</taxon>
        <taxon>Actinomycetes</taxon>
        <taxon>Pseudonocardiales</taxon>
        <taxon>Pseudonocardiaceae</taxon>
        <taxon>Kutzneria</taxon>
    </lineage>
</organism>